<dbReference type="EMBL" id="KI392290">
    <property type="protein sequence ID" value="ERN18081.1"/>
    <property type="molecule type" value="Genomic_DNA"/>
</dbReference>
<evidence type="ECO:0000313" key="2">
    <source>
        <dbReference type="Proteomes" id="UP000017836"/>
    </source>
</evidence>
<accession>U5CXN7</accession>
<dbReference type="Gramene" id="ERN18081">
    <property type="protein sequence ID" value="ERN18081"/>
    <property type="gene ID" value="AMTR_s00046p00222490"/>
</dbReference>
<dbReference type="HOGENOM" id="CLU_2963910_0_0_1"/>
<dbReference type="Proteomes" id="UP000017836">
    <property type="component" value="Unassembled WGS sequence"/>
</dbReference>
<sequence>MPRKPGQCCRNYGPFALPLDGLASLSLSSSSQTKVPIGEELTSRNPLTDLHAKEFWYQF</sequence>
<reference evidence="2" key="1">
    <citation type="journal article" date="2013" name="Science">
        <title>The Amborella genome and the evolution of flowering plants.</title>
        <authorList>
            <consortium name="Amborella Genome Project"/>
        </authorList>
    </citation>
    <scope>NUCLEOTIDE SEQUENCE [LARGE SCALE GENOMIC DNA]</scope>
</reference>
<name>U5CXN7_AMBTC</name>
<evidence type="ECO:0000313" key="1">
    <source>
        <dbReference type="EMBL" id="ERN18081.1"/>
    </source>
</evidence>
<proteinExistence type="predicted"/>
<keyword evidence="2" id="KW-1185">Reference proteome</keyword>
<gene>
    <name evidence="1" type="ORF">AMTR_s00046p00222490</name>
</gene>
<organism evidence="1 2">
    <name type="scientific">Amborella trichopoda</name>
    <dbReference type="NCBI Taxonomy" id="13333"/>
    <lineage>
        <taxon>Eukaryota</taxon>
        <taxon>Viridiplantae</taxon>
        <taxon>Streptophyta</taxon>
        <taxon>Embryophyta</taxon>
        <taxon>Tracheophyta</taxon>
        <taxon>Spermatophyta</taxon>
        <taxon>Magnoliopsida</taxon>
        <taxon>Amborellales</taxon>
        <taxon>Amborellaceae</taxon>
        <taxon>Amborella</taxon>
    </lineage>
</organism>
<dbReference type="AlphaFoldDB" id="U5CXN7"/>
<protein>
    <submittedName>
        <fullName evidence="1">Uncharacterized protein</fullName>
    </submittedName>
</protein>